<dbReference type="InterPro" id="IPR019949">
    <property type="entry name" value="CmoO-like"/>
</dbReference>
<comment type="caution">
    <text evidence="3">The sequence shown here is derived from an EMBL/GenBank/DDBJ whole genome shotgun (WGS) entry which is preliminary data.</text>
</comment>
<accession>A0A1H3AEG2</accession>
<evidence type="ECO:0000256" key="1">
    <source>
        <dbReference type="ARBA" id="ARBA00007789"/>
    </source>
</evidence>
<comment type="similarity">
    <text evidence="1">To bacterial alkanal monooxygenase alpha and beta chains.</text>
</comment>
<reference evidence="3 4" key="1">
    <citation type="submission" date="2016-10" db="EMBL/GenBank/DDBJ databases">
        <authorList>
            <person name="Varghese N."/>
            <person name="Submissions S."/>
        </authorList>
    </citation>
    <scope>NUCLEOTIDE SEQUENCE [LARGE SCALE GENOMIC DNA]</scope>
    <source>
        <strain evidence="3 4">DSM 20748</strain>
    </source>
</reference>
<proteinExistence type="predicted"/>
<dbReference type="Proteomes" id="UP000198647">
    <property type="component" value="Unassembled WGS sequence"/>
</dbReference>
<sequence length="334" mass="37201">MILSVLDQSPISDGGSPGVALAQTTELAQFTESLGYHRYWVAEHHNTNGLASAAPEVIINTILSKTTNIKVGSGGVLLPQYSPLKVAEVFRTLEVFYPGRVDLGLGRSPGGGQKTRAALTDGVNKPLSSFQRQLKELQHFLYDDLPKGHDYYGVKAKPASPTIPDMWVLGLSERGARHAAKQGTGFTFGYFISPDAVEEALQTYRDKFEPSLQLSEPSVNMCVFAVCADTEEEAEYLARSQDMWLLQVEKGLDTKVYAPDEIDFDNLPGDEIDKIQKNRKRTIIGTPEKVARKLQQLSESYQVNEFLLITNIYDFEKKKASYQKIKTAVDRLYQ</sequence>
<dbReference type="Pfam" id="PF00296">
    <property type="entry name" value="Bac_luciferase"/>
    <property type="match status" value="1"/>
</dbReference>
<evidence type="ECO:0000313" key="4">
    <source>
        <dbReference type="Proteomes" id="UP000198647"/>
    </source>
</evidence>
<name>A0A1H3AEG2_9BACI</name>
<dbReference type="EMBL" id="FNOS01000001">
    <property type="protein sequence ID" value="SDX28107.1"/>
    <property type="molecule type" value="Genomic_DNA"/>
</dbReference>
<dbReference type="RefSeq" id="WP_093104761.1">
    <property type="nucleotide sequence ID" value="NZ_FNOS01000001.1"/>
</dbReference>
<feature type="domain" description="Luciferase-like" evidence="2">
    <location>
        <begin position="5"/>
        <end position="299"/>
    </location>
</feature>
<dbReference type="NCBIfam" id="TIGR03558">
    <property type="entry name" value="oxido_grp_1"/>
    <property type="match status" value="1"/>
</dbReference>
<protein>
    <submittedName>
        <fullName evidence="3">Luciferase family oxidoreductase, group 1</fullName>
    </submittedName>
</protein>
<dbReference type="InterPro" id="IPR036661">
    <property type="entry name" value="Luciferase-like_sf"/>
</dbReference>
<dbReference type="InterPro" id="IPR011251">
    <property type="entry name" value="Luciferase-like_dom"/>
</dbReference>
<dbReference type="InterPro" id="IPR050766">
    <property type="entry name" value="Bact_Lucif_Oxidored"/>
</dbReference>
<dbReference type="PANTHER" id="PTHR30137">
    <property type="entry name" value="LUCIFERASE-LIKE MONOOXYGENASE"/>
    <property type="match status" value="1"/>
</dbReference>
<gene>
    <name evidence="3" type="ORF">SAMN04488081_0032</name>
</gene>
<organism evidence="3 4">
    <name type="scientific">Salimicrobium album</name>
    <dbReference type="NCBI Taxonomy" id="50717"/>
    <lineage>
        <taxon>Bacteria</taxon>
        <taxon>Bacillati</taxon>
        <taxon>Bacillota</taxon>
        <taxon>Bacilli</taxon>
        <taxon>Bacillales</taxon>
        <taxon>Bacillaceae</taxon>
        <taxon>Salimicrobium</taxon>
    </lineage>
</organism>
<dbReference type="PANTHER" id="PTHR30137:SF19">
    <property type="entry name" value="LUCIFERASE-LIKE MONOOXYGENASE"/>
    <property type="match status" value="1"/>
</dbReference>
<evidence type="ECO:0000313" key="3">
    <source>
        <dbReference type="EMBL" id="SDX28107.1"/>
    </source>
</evidence>
<evidence type="ECO:0000259" key="2">
    <source>
        <dbReference type="Pfam" id="PF00296"/>
    </source>
</evidence>
<dbReference type="Gene3D" id="3.20.20.30">
    <property type="entry name" value="Luciferase-like domain"/>
    <property type="match status" value="1"/>
</dbReference>
<keyword evidence="4" id="KW-1185">Reference proteome</keyword>
<dbReference type="SUPFAM" id="SSF51679">
    <property type="entry name" value="Bacterial luciferase-like"/>
    <property type="match status" value="1"/>
</dbReference>
<dbReference type="CDD" id="cd00347">
    <property type="entry name" value="Flavin_utilizing_monoxygenases"/>
    <property type="match status" value="1"/>
</dbReference>